<dbReference type="Gene3D" id="3.30.300.30">
    <property type="match status" value="4"/>
</dbReference>
<dbReference type="InterPro" id="IPR006162">
    <property type="entry name" value="Ppantetheine_attach_site"/>
</dbReference>
<dbReference type="InterPro" id="IPR045851">
    <property type="entry name" value="AMP-bd_C_sf"/>
</dbReference>
<dbReference type="CDD" id="cd05930">
    <property type="entry name" value="A_NRPS"/>
    <property type="match status" value="3"/>
</dbReference>
<dbReference type="SUPFAM" id="SSF47336">
    <property type="entry name" value="ACP-like"/>
    <property type="match status" value="5"/>
</dbReference>
<dbReference type="Gene3D" id="3.40.50.1820">
    <property type="entry name" value="alpha/beta hydrolase"/>
    <property type="match status" value="1"/>
</dbReference>
<comment type="cofactor">
    <cofactor evidence="1">
        <name>pantetheine 4'-phosphate</name>
        <dbReference type="ChEBI" id="CHEBI:47942"/>
    </cofactor>
</comment>
<dbReference type="KEGG" id="pmq:PM3016_3706"/>
<dbReference type="InterPro" id="IPR025110">
    <property type="entry name" value="AMP-bd_C"/>
</dbReference>
<evidence type="ECO:0000256" key="5">
    <source>
        <dbReference type="ARBA" id="ARBA00022598"/>
    </source>
</evidence>
<keyword evidence="8" id="KW-0511">Multifunctional enzyme</keyword>
<dbReference type="PROSITE" id="PS00012">
    <property type="entry name" value="PHOSPHOPANTETHEINE"/>
    <property type="match status" value="4"/>
</dbReference>
<dbReference type="FunFam" id="3.30.559.30:FF:000001">
    <property type="entry name" value="Non-ribosomal peptide synthetase"/>
    <property type="match status" value="1"/>
</dbReference>
<dbReference type="InterPro" id="IPR001031">
    <property type="entry name" value="Thioesterase"/>
</dbReference>
<dbReference type="Pfam" id="PF13193">
    <property type="entry name" value="AMP-binding_C"/>
    <property type="match status" value="4"/>
</dbReference>
<keyword evidence="12" id="KW-1185">Reference proteome</keyword>
<dbReference type="InterPro" id="IPR029058">
    <property type="entry name" value="AB_hydrolase_fold"/>
</dbReference>
<evidence type="ECO:0000256" key="8">
    <source>
        <dbReference type="ARBA" id="ARBA00023268"/>
    </source>
</evidence>
<feature type="domain" description="Carrier" evidence="10">
    <location>
        <begin position="4717"/>
        <end position="4792"/>
    </location>
</feature>
<accession>H6NAP9</accession>
<dbReference type="InterPro" id="IPR020845">
    <property type="entry name" value="AMP-binding_CS"/>
</dbReference>
<dbReference type="NCBIfam" id="TIGR01733">
    <property type="entry name" value="AA-adenyl-dom"/>
    <property type="match status" value="4"/>
</dbReference>
<dbReference type="FunFam" id="3.30.300.30:FF:000010">
    <property type="entry name" value="Enterobactin synthetase component F"/>
    <property type="match status" value="2"/>
</dbReference>
<dbReference type="Pfam" id="PF00501">
    <property type="entry name" value="AMP-binding"/>
    <property type="match status" value="4"/>
</dbReference>
<feature type="region of interest" description="Disordered" evidence="9">
    <location>
        <begin position="5015"/>
        <end position="5039"/>
    </location>
</feature>
<dbReference type="FunFam" id="2.30.38.10:FF:000001">
    <property type="entry name" value="Non-ribosomal peptide synthetase PvdI"/>
    <property type="match status" value="2"/>
</dbReference>
<keyword evidence="3" id="KW-0596">Phosphopantetheine</keyword>
<keyword evidence="5" id="KW-0436">Ligase</keyword>
<dbReference type="STRING" id="1116391.PM3016_3706"/>
<evidence type="ECO:0000256" key="2">
    <source>
        <dbReference type="ARBA" id="ARBA00006432"/>
    </source>
</evidence>
<evidence type="ECO:0000256" key="1">
    <source>
        <dbReference type="ARBA" id="ARBA00001957"/>
    </source>
</evidence>
<dbReference type="NCBIfam" id="NF003417">
    <property type="entry name" value="PRK04813.1"/>
    <property type="match status" value="5"/>
</dbReference>
<keyword evidence="7" id="KW-0045">Antibiotic biosynthesis</keyword>
<protein>
    <submittedName>
        <fullName evidence="11">Gramicidin S synthetase 2</fullName>
    </submittedName>
</protein>
<evidence type="ECO:0000256" key="9">
    <source>
        <dbReference type="SAM" id="MobiDB-lite"/>
    </source>
</evidence>
<dbReference type="EMBL" id="CP003235">
    <property type="protein sequence ID" value="AFC30525.1"/>
    <property type="molecule type" value="Genomic_DNA"/>
</dbReference>
<evidence type="ECO:0000256" key="7">
    <source>
        <dbReference type="ARBA" id="ARBA00023194"/>
    </source>
</evidence>
<dbReference type="SUPFAM" id="SSF53474">
    <property type="entry name" value="alpha/beta-Hydrolases"/>
    <property type="match status" value="1"/>
</dbReference>
<proteinExistence type="inferred from homology"/>
<gene>
    <name evidence="11" type="ORF">PM3016_3706</name>
</gene>
<dbReference type="FunFam" id="3.40.50.980:FF:000001">
    <property type="entry name" value="Non-ribosomal peptide synthetase"/>
    <property type="match status" value="3"/>
</dbReference>
<reference evidence="11 12" key="1">
    <citation type="journal article" date="2012" name="J. Bacteriol.">
        <title>Complete Genome Sequence of Paenibacillus mucilaginosus 3016, a Bacterium Functional as Microbial Fertilizer.</title>
        <authorList>
            <person name="Ma M."/>
            <person name="Wang Z."/>
            <person name="Li L."/>
            <person name="Jiang X."/>
            <person name="Guan D."/>
            <person name="Cao F."/>
            <person name="Chen H."/>
            <person name="Wang X."/>
            <person name="Shen D."/>
            <person name="Du B."/>
            <person name="Li J."/>
        </authorList>
    </citation>
    <scope>NUCLEOTIDE SEQUENCE [LARGE SCALE GENOMIC DNA]</scope>
    <source>
        <strain evidence="11 12">3016</strain>
    </source>
</reference>
<dbReference type="NCBIfam" id="TIGR01720">
    <property type="entry name" value="NRPS-para261"/>
    <property type="match status" value="1"/>
</dbReference>
<dbReference type="CDD" id="cd19534">
    <property type="entry name" value="E_NRPS"/>
    <property type="match status" value="1"/>
</dbReference>
<dbReference type="HOGENOM" id="CLU_223631_0_0_9"/>
<feature type="domain" description="Carrier" evidence="10">
    <location>
        <begin position="2630"/>
        <end position="2705"/>
    </location>
</feature>
<dbReference type="SUPFAM" id="SSF52777">
    <property type="entry name" value="CoA-dependent acyltransferases"/>
    <property type="match status" value="10"/>
</dbReference>
<evidence type="ECO:0000313" key="11">
    <source>
        <dbReference type="EMBL" id="AFC30525.1"/>
    </source>
</evidence>
<dbReference type="Gene3D" id="1.10.1200.10">
    <property type="entry name" value="ACP-like"/>
    <property type="match status" value="5"/>
</dbReference>
<feature type="domain" description="Carrier" evidence="10">
    <location>
        <begin position="3666"/>
        <end position="3741"/>
    </location>
</feature>
<dbReference type="GO" id="GO:0016874">
    <property type="term" value="F:ligase activity"/>
    <property type="evidence" value="ECO:0007669"/>
    <property type="project" value="UniProtKB-KW"/>
</dbReference>
<dbReference type="InterPro" id="IPR036736">
    <property type="entry name" value="ACP-like_sf"/>
</dbReference>
<dbReference type="InterPro" id="IPR000873">
    <property type="entry name" value="AMP-dep_synth/lig_dom"/>
</dbReference>
<dbReference type="Proteomes" id="UP000007523">
    <property type="component" value="Chromosome"/>
</dbReference>
<dbReference type="InterPro" id="IPR023213">
    <property type="entry name" value="CAT-like_dom_sf"/>
</dbReference>
<dbReference type="Pfam" id="PF00668">
    <property type="entry name" value="Condensation"/>
    <property type="match status" value="5"/>
</dbReference>
<dbReference type="FunFam" id="1.10.1200.10:FF:000005">
    <property type="entry name" value="Nonribosomal peptide synthetase 1"/>
    <property type="match status" value="3"/>
</dbReference>
<evidence type="ECO:0000256" key="3">
    <source>
        <dbReference type="ARBA" id="ARBA00022450"/>
    </source>
</evidence>
<dbReference type="GO" id="GO:0005829">
    <property type="term" value="C:cytosol"/>
    <property type="evidence" value="ECO:0007669"/>
    <property type="project" value="TreeGrafter"/>
</dbReference>
<dbReference type="PROSITE" id="PS50075">
    <property type="entry name" value="CARRIER"/>
    <property type="match status" value="5"/>
</dbReference>
<dbReference type="Pfam" id="PF00550">
    <property type="entry name" value="PP-binding"/>
    <property type="match status" value="5"/>
</dbReference>
<dbReference type="Pfam" id="PF00975">
    <property type="entry name" value="Thioesterase"/>
    <property type="match status" value="1"/>
</dbReference>
<dbReference type="GO" id="GO:0031177">
    <property type="term" value="F:phosphopantetheine binding"/>
    <property type="evidence" value="ECO:0007669"/>
    <property type="project" value="InterPro"/>
</dbReference>
<dbReference type="Gene3D" id="2.30.38.10">
    <property type="entry name" value="Luciferase, Domain 3"/>
    <property type="match status" value="2"/>
</dbReference>
<dbReference type="CDD" id="cd12117">
    <property type="entry name" value="A_NRPS_Srf_like"/>
    <property type="match status" value="1"/>
</dbReference>
<dbReference type="CDD" id="cd19543">
    <property type="entry name" value="DCL_NRPS"/>
    <property type="match status" value="1"/>
</dbReference>
<dbReference type="Gene3D" id="3.40.50.980">
    <property type="match status" value="4"/>
</dbReference>
<dbReference type="Gene3D" id="3.30.559.10">
    <property type="entry name" value="Chloramphenicol acetyltransferase-like domain"/>
    <property type="match status" value="5"/>
</dbReference>
<dbReference type="InterPro" id="IPR001242">
    <property type="entry name" value="Condensation_dom"/>
</dbReference>
<dbReference type="SMART" id="SM00823">
    <property type="entry name" value="PKS_PP"/>
    <property type="match status" value="5"/>
</dbReference>
<name>H6NAP9_9BACL</name>
<dbReference type="InterPro" id="IPR010060">
    <property type="entry name" value="NRPS_synth"/>
</dbReference>
<sequence>MLGVERVSIREDFFELGGHSLRAMTLISRIHQAMGAELPLRQLFLTPTVEGLAAAVEAAGAGTYEGLQPAPKQAYYPLTSAQKRLYVLQQLEGAELSYNMPAALKLTGRLDRTRLERALRAMIARHDVLRTSFAVVDGEPVQLVQEAVEFAVGYEEAEEHQAEERIRAFLQPFDLAEAPLLRAAVIRLAEEEHLLLVDLHHIVSDGASMSLFVEEFTQLYAGRTPDPLRLQYKDYAVWQSEFRRSDAYARQRAYWLGRFTDGELPVLNLPADHPRPPQRSFAGGLVEFRLDGKLAGAVRQLARESGVTVYMVLMAAYGVLLSRLSGQEDLIVGSPVAGRPHADLQPMLGMFVNTLALRTEPAADKTFAAYLEEVKQSALEAFEHGEYPFEELVEGVVRQRDLSRNPLFDAMFVLQNTEKAELALPGLELASYPLAYNTAKFDLTLSVTEQDEDMHCALEYASGLFEKATAERWAGHWTELLRQVTGNPQVTLGRAGLLTAKQRERLLAAPPATGAAASQASGTLHELFEAQAARTPEHTALECGGRSWTYRQLNERSNAIAWALRHHGAGTDRIVAVHCGRSLEMASALLGVLKSGAAYLPLSVEDPAERRNHLLADSGALLLLTDSVTEAPCPVVSLQDRELMDFVPENPEASAGPEHLAYVIYTSGTTGQPKGVLVEHRGIVHTLCWKTSTYGFEGGRALHASPYVFDAFLPHFFGPLLTGATIVLLRDEELKDPGILVNALVEREITHAQFTTGMFSALLELLPSRLPALRSVVVGGERITSALIDNMMKYDGVAWVSEYGPTENSVVSAALLLLHPGQAHGLGQPIGLTRAYVLSEQGELQPHGVPGELCLSGPGLARGYLGQPELTARKFIRHPFLPGERLYRTGDLVRLLADGSMEYIGRKDDQVKIRGHRIELGEIESRMREMDGVTEAVVQARADEQGHDQLCAYVIGTPSAFAGLRARLAAALPAYMVPAHFVKLERLPLTGSGKVDYRALPKPETAAGVPYASPRTPEEQAIAEVWQQVLGVERVGRDDHFFDLGGDSIKSIQVVSRLLQAGYQLDMKDLFRYPVAAQLSLRLARVSGGTAQGEVRGRLQLTPIQRWFIARELPDSHHFNQAVMLFRPERYHADALQQAAQQIAVHHDALRAVLQKTEDGEHILHIRGTGESELFRWEEHDLRGEREWESHVERRASELQRGLRLETGPLMALGLFRCEDGDHLLIAIHHLVIDGVSWRILFEDLAAAYGEAEQGSTAVLPLKTDSFQAWSRELAWYASTPAVERQREYWAGISAAAAATAPLPKDFSAENPTLETSSQVTLQWSREETRLLLKEAHRAYGTDINDLLLAALARAAGNWSGLGWMPVMLEGHGRESVVPGMDISRTVGWFTTSYPVLLEAGLDVTLAQHIKRVKENLRTIPDKGMGYGLLRYLAQPNPSEELVCEPEISFNYLGQFDEDLERSALQLSPLSAGEAVSGRHRRTAVLEFNGMVAGGELRLNLGYSREQYRRETVERLAQLLHESLREIISHCAAKERPELTPSDLLQPGFTQEELDALTERTSALGEIENVYALTPMQQGMLFHSRLDPQAGAYVNQMHLTLRGRLDEEVLQRSWQTVIGRHAALRTSIDTGWRSQPLQVVFRRRALAVEYIDLRSMTPAEQQAEAASWMEADRLRGYDVESEMLMRVAVMETGGDTCHLLWSFHHIVMDGWCLPLVLQEVLTVYAALLRGEAPALPAAGAYSEYIAWLARQDGEAAADYWSGRLAGYEPAAALPKQQRQADGYEARRLAWTLDAEQAARLQRTAKAQGVTLNTLLQTAWGLVLQRYSGQRDAVFGGVVSGRPSGLPGVEGMIGLFINTLPVRVTCSAGDTAADVLRRVQEEALASQAYAYYPLHEIQARCTSVRELIDHLLIFENYPVPARAETDGGTEEAGLEITGFEAEERTNYDLTVMIQPGEELRIHFDYNGRTYEEEAMRRLQGHWMGLLEQIAANPVLPVEELELLTAAERDVMLYGWNATALELPEQATLPALLQAQAERTPEAPAVVHGGAAWTYGQLHGRSNAIARWLGERGVKREERVGVLMSRTPQLIAGLLGILKAGGAYVPMDPSLPAERLEAMLRDAGIRVVLSETAQRGVLDGLREIPLREVLCLDAAEKASARFGVLPVEDGIRPPAAGLRETAAALEEAAEARNTADDLPSSNRELLWAAGAEQSSASALDFAAAEQSASGVLQADGSEVAQGSAMVYTCASALDAYSVEAVETDVRPEDSAYVMYTSGTTGTPKGVVVEHRNVVNFIAGMLRELPFGEGRSMLGITTVSFDIFVTESWVPLACGMKIVLAGEAEQEDAGLLAELLAQQPVQMMQTTPSRLQMLLGDGRSAAQLHPLDAVLVGGEPLPASLPRALGAYTEAAVYNMYGPTETTVWSTYDRVKAGERITIGRPIANTQVYVVNDSLQPQPVGAAGELCIGGAGVAREYGARAELTAEKFVESPFVPGERMYRTGDLARWLPDGRLEHLGRIDHQVKIRGYRIELGEIEAKLLQAEGVREAVVTVLAAEGAEAAQELCAYVTGERELAAGELRGRLAAVLPSYMIPSYFVQLAELPLTTSGKVDRRRLPRPDAASSAGAEKGYIAPRNAVEAQLARLWQEVLGVERVGIRQDFFELGGHSLRAMTLISRIHQAMGAELPLRQLFLTPTVEGLAAAVEAAGAGTYEGLQPAPKQAYYPLTSAQKRLYVLQQLEGAELSYNMPAALKLTGRLDRTRLERALRAMIARHDVLRTSFAVVDGEPVQLVQEAVEFAVGYEEAEEHQAEERIRAFLQPFDLAEAPLLRAAVIRLAEEEHLLLVDLHHIVSDGASMSLFVEEFTQLYAGRTPDPLRLQYKDYAVWQSKFRRSGGYLKQRDYWLHQMEGSLPVLELPTDHPRPAVRRFAGDRVSFPLDGVLSEGLRQLARNSGATIHMVLLSAFSAFLARLTRQEEVIIGTPVAGRTHADLSGMIGMFVNTLALRTSPGGAKSFAGLLEEVKQTSLDALEHGDYPLEELIDEVVRERELSRNPLFDAVFVMQNTEAPRLELSGLSVEAYPASGSTAKFDLTLQVTEHAEGFHGELEFSTALFSKETVKRWAAYFTNLLRQAVLAPETPVAQLKLAGREEEARLLAFSGLPVRMLDGASIIDRFEEVVRLTPDSPAIVYENRILTYGQLHERASRIAGRLVRAGLQPCEAVGLSADRSIEFAAAVLGTLLAGGMYVPLDPEAPEERLAYMLGDSGAKLLLTTAEAPVPAAYEGFVIRIEEAMAGEEPQAAEMLRRCAPEDPAYLMYTSGTTGRPKGVLVTHGSVVNLAVNSRIVPFHAGHRFAQTGAVGFDAVTFELFGALLHGAVLYPVNKEVLLDARRLGAFLSEHAITMMFLTTSLFHQLADEDERLFAGLQHVLMGGETLSPWHAQAVRRACPQLNVWNGYGPTENTTFSTVYAVEDNSSAAVLPIGRPIGGTTAYVLDTGGQLLPVGIPGELWVGGAGVSRGYWNLPELTGEKFKPDPFLPGGTMYATGDLARWLPDGTLEYGGRIDQQVKLRGHRIEPAEIEAQLLLCEGIRQAAAIIRRDMPGHEVLCAYYVGAPAVEPAQLRDRLREVLPAYMVPEHYMALAELPLTRNGKLDRAALPAPTGETAVSLSYEPPRTAAEILLAGLWQELLKLPRVGRDDHFFDRGGHSLRAMTLVSRIHKEAGVAVGIADIFRHPKLEAMARLIDQGAGEPFRALHPAGTSDHYPMSSAQKRMYVLHQLGGTERSYNIPMVLRLEGTLDRERLEAAFAELIRRHDILRTSMVLRDGEPVQVIRENVPFAVKEMDSDDNRVNAALQEFFVPFDLSAAPLLRAGIVRLGRESCLLLLDMHHIVSDGISMGVLIREFSRLYAGERLEPLRLQYKDYSVWQRQFVASEAYRLQEAYWLARFDGDLPVLDLPVDGARGRQRSFAGGTVDFEIGPDLTAQLRELARQAGATVFMLLLAAYSILLSRLSGQEDVVVGTPTAGRPHADVQEMIGVFVNTLALRTQPENAKGFAEYLEEVKQTALGAFAHGDYPFEDLVDQVVSQRDLSRSPLFDAMLVLQNMEREELVMDSLRVTPVTQETPPAKFDLTLTVTEQEEVMRFRFGYAAALFERETIERWAVYFESLLRSIASNPLLPLADLRLSGGTGELCELSELSYVVGITAEGAPERTMDSWFSRQAALAPERTAVVSGQYALTYQELERRSDRLAWLLRERGVRAGTIVGLLLPPSVDLLVGVLGIWKAGGAYLPLDPETDDSRILYMLEDAQAPLLLTSAVCRHPWDPRFEAVLMEELELELAAPVSRFSAVQRVHGEEDLAYMIYTSGSTGAPKGVQVPHRSVTAYVRWFIEEASIGSSDRTALLSSFAFDLGYTAVFPALLSGAELHLPDREVYMDPARLLRLLTEKGITYAKMTPSLLGALAGSPAFAEHPVDGTLRLLVLGGEAIRCGDVDRYFEKYPHSEVMQHYGPTETTIGSIALRMDRMQFGRFRLRPVLGRPIAGERVYILDAEARPVPQGIVGEIAIGGLGVSRGYRNLPQLSSASFIGDPYHSGHTLYRTGDRGRLLPDGTIEYLGRGDHQVKIRGYRVELGEIEQELSRMAEVREVAVLALPDAVGSLELTAYAVLEPKGALVEIRTQLRDRLPSYMIPARFVTLERLPLTVNGKVDRIALAAQQGGRVPAAEYTPPGSGLEEVLAQIWQEVLGIERIGIHDNFFEAGGHSLKLIHMTGEVRRRLGEELALRTAFAHPTIQELAAHLNRRRSGEDSGVDGVSVWNRGCGSPVHCFPPIVGYGQVFRGIAEVLQGEVEVYAYDYVPRENAAEAYARRVRELQPRGPIRLLGYSAGGSLAFEVAKALEVAGRNVTDLLLLDAYPREAAAPLQDDAAMDAYVGIPAAGNLAFSRRGTGIQRRRGHAEYHRLQGLARCESNVRHRLGRHPSGPIGEYPGAGGGGAAYLEGLDHRSGICLCRNGSARGDAGGEGCALQRRSSENHSGTAAARGAVLTPGELLE</sequence>
<dbReference type="InterPro" id="IPR009081">
    <property type="entry name" value="PP-bd_ACP"/>
</dbReference>
<feature type="domain" description="Carrier" evidence="10">
    <location>
        <begin position="1"/>
        <end position="60"/>
    </location>
</feature>
<dbReference type="PANTHER" id="PTHR45527:SF1">
    <property type="entry name" value="FATTY ACID SYNTHASE"/>
    <property type="match status" value="1"/>
</dbReference>
<keyword evidence="4" id="KW-0597">Phosphoprotein</keyword>
<comment type="similarity">
    <text evidence="2">Belongs to the ATP-dependent AMP-binding enzyme family.</text>
</comment>
<evidence type="ECO:0000256" key="6">
    <source>
        <dbReference type="ARBA" id="ARBA00022737"/>
    </source>
</evidence>
<dbReference type="CDD" id="cd19531">
    <property type="entry name" value="LCL_NRPS-like"/>
    <property type="match status" value="3"/>
</dbReference>
<dbReference type="InterPro" id="IPR010071">
    <property type="entry name" value="AA_adenyl_dom"/>
</dbReference>
<dbReference type="SUPFAM" id="SSF56801">
    <property type="entry name" value="Acetyl-CoA synthetase-like"/>
    <property type="match status" value="4"/>
</dbReference>
<dbReference type="SMART" id="SM00824">
    <property type="entry name" value="PKS_TE"/>
    <property type="match status" value="1"/>
</dbReference>
<dbReference type="GO" id="GO:0017000">
    <property type="term" value="P:antibiotic biosynthetic process"/>
    <property type="evidence" value="ECO:0007669"/>
    <property type="project" value="UniProtKB-KW"/>
</dbReference>
<dbReference type="GO" id="GO:0072330">
    <property type="term" value="P:monocarboxylic acid biosynthetic process"/>
    <property type="evidence" value="ECO:0007669"/>
    <property type="project" value="UniProtKB-ARBA"/>
</dbReference>
<keyword evidence="6" id="KW-0677">Repeat</keyword>
<dbReference type="GO" id="GO:0008610">
    <property type="term" value="P:lipid biosynthetic process"/>
    <property type="evidence" value="ECO:0007669"/>
    <property type="project" value="UniProtKB-ARBA"/>
</dbReference>
<dbReference type="PROSITE" id="PS00455">
    <property type="entry name" value="AMP_BINDING"/>
    <property type="match status" value="4"/>
</dbReference>
<dbReference type="GO" id="GO:0044550">
    <property type="term" value="P:secondary metabolite biosynthetic process"/>
    <property type="evidence" value="ECO:0007669"/>
    <property type="project" value="TreeGrafter"/>
</dbReference>
<dbReference type="Gene3D" id="3.40.50.12780">
    <property type="entry name" value="N-terminal domain of ligase-like"/>
    <property type="match status" value="3"/>
</dbReference>
<dbReference type="GO" id="GO:0043041">
    <property type="term" value="P:amino acid activation for nonribosomal peptide biosynthetic process"/>
    <property type="evidence" value="ECO:0007669"/>
    <property type="project" value="TreeGrafter"/>
</dbReference>
<dbReference type="InterPro" id="IPR042099">
    <property type="entry name" value="ANL_N_sf"/>
</dbReference>
<dbReference type="Gene3D" id="3.30.559.30">
    <property type="entry name" value="Nonribosomal peptide synthetase, condensation domain"/>
    <property type="match status" value="5"/>
</dbReference>
<evidence type="ECO:0000313" key="12">
    <source>
        <dbReference type="Proteomes" id="UP000007523"/>
    </source>
</evidence>
<feature type="domain" description="Carrier" evidence="10">
    <location>
        <begin position="1013"/>
        <end position="1087"/>
    </location>
</feature>
<dbReference type="PANTHER" id="PTHR45527">
    <property type="entry name" value="NONRIBOSOMAL PEPTIDE SYNTHETASE"/>
    <property type="match status" value="1"/>
</dbReference>
<evidence type="ECO:0000256" key="4">
    <source>
        <dbReference type="ARBA" id="ARBA00022553"/>
    </source>
</evidence>
<dbReference type="InterPro" id="IPR020802">
    <property type="entry name" value="TesA-like"/>
</dbReference>
<dbReference type="InterPro" id="IPR020806">
    <property type="entry name" value="PKS_PP-bd"/>
</dbReference>
<evidence type="ECO:0000259" key="10">
    <source>
        <dbReference type="PROSITE" id="PS50075"/>
    </source>
</evidence>
<organism evidence="11 12">
    <name type="scientific">Paenibacillus mucilaginosus 3016</name>
    <dbReference type="NCBI Taxonomy" id="1116391"/>
    <lineage>
        <taxon>Bacteria</taxon>
        <taxon>Bacillati</taxon>
        <taxon>Bacillota</taxon>
        <taxon>Bacilli</taxon>
        <taxon>Bacillales</taxon>
        <taxon>Paenibacillaceae</taxon>
        <taxon>Paenibacillus</taxon>
    </lineage>
</organism>
<dbReference type="FunFam" id="1.10.1200.10:FF:000016">
    <property type="entry name" value="Non-ribosomal peptide synthase"/>
    <property type="match status" value="1"/>
</dbReference>